<dbReference type="InterPro" id="IPR017943">
    <property type="entry name" value="Bactericidal_perm-incr_a/b_dom"/>
</dbReference>
<dbReference type="Pfam" id="PF16984">
    <property type="entry name" value="Grp7_allergen"/>
    <property type="match status" value="1"/>
</dbReference>
<dbReference type="Pfam" id="PF06585">
    <property type="entry name" value="JHBP"/>
    <property type="match status" value="1"/>
</dbReference>
<gene>
    <name evidence="1" type="ORF">B4U80_06917</name>
</gene>
<dbReference type="OrthoDB" id="6412801at2759"/>
<sequence>MSDVLIHVTASLNKTKEGVLKVSNIALDVHADDITLHFENLIGKSSWSDITNTVLNTLSNLMFDEVKHIVLNEMEDEIRKRVDEQLATLPKNMPYENSSTLFDAFLERSKAAIADKFEPFHLSDQSKQFLTRILRFNVSAELKLYNGTVNGLTTLTRTGDIIAEYDNDSVTIVAELGFENLTSSYQWIAKLMGAGPSGSASVSVNSIAAQIKLRQLLTKNSKPTLEEFRISNIKHVWVDIKGLGSGDFLLEIFINLISNTFKRSLALAISGPIRDSIQNELDVFPVSFI</sequence>
<dbReference type="InterPro" id="IPR038602">
    <property type="entry name" value="Mite_allergen_7_sf"/>
</dbReference>
<dbReference type="AlphaFoldDB" id="A0A443S9Y0"/>
<accession>A0A443S9Y0</accession>
<proteinExistence type="predicted"/>
<dbReference type="InterPro" id="IPR038606">
    <property type="entry name" value="To_sf"/>
</dbReference>
<dbReference type="Proteomes" id="UP000288716">
    <property type="component" value="Unassembled WGS sequence"/>
</dbReference>
<reference evidence="1 2" key="1">
    <citation type="journal article" date="2018" name="Gigascience">
        <title>Genomes of trombidid mites reveal novel predicted allergens and laterally-transferred genes associated with secondary metabolism.</title>
        <authorList>
            <person name="Dong X."/>
            <person name="Chaisiri K."/>
            <person name="Xia D."/>
            <person name="Armstrong S.D."/>
            <person name="Fang Y."/>
            <person name="Donnelly M.J."/>
            <person name="Kadowaki T."/>
            <person name="McGarry J.W."/>
            <person name="Darby A.C."/>
            <person name="Makepeace B.L."/>
        </authorList>
    </citation>
    <scope>NUCLEOTIDE SEQUENCE [LARGE SCALE GENOMIC DNA]</scope>
    <source>
        <strain evidence="1">UoL-UT</strain>
    </source>
</reference>
<dbReference type="VEuPathDB" id="VectorBase:LDEU007730"/>
<dbReference type="InterPro" id="IPR010562">
    <property type="entry name" value="Haemolymph_juvenile_hormone-bd"/>
</dbReference>
<keyword evidence="2" id="KW-1185">Reference proteome</keyword>
<name>A0A443S9Y0_9ACAR</name>
<dbReference type="Gene3D" id="3.15.10.50">
    <property type="match status" value="1"/>
</dbReference>
<dbReference type="STRING" id="299467.A0A443S9Y0"/>
<dbReference type="PANTHER" id="PTHR11008:SF13">
    <property type="entry name" value="FI04421P"/>
    <property type="match status" value="1"/>
</dbReference>
<dbReference type="SUPFAM" id="SSF55394">
    <property type="entry name" value="Bactericidal permeability-increasing protein, BPI"/>
    <property type="match status" value="1"/>
</dbReference>
<protein>
    <submittedName>
        <fullName evidence="1">Uncharacterized protein</fullName>
    </submittedName>
</protein>
<dbReference type="Gene3D" id="3.15.10.30">
    <property type="entry name" value="Haemolymph juvenile hormone binding protein"/>
    <property type="match status" value="1"/>
</dbReference>
<dbReference type="EMBL" id="NCKV01005041">
    <property type="protein sequence ID" value="RWS24310.1"/>
    <property type="molecule type" value="Genomic_DNA"/>
</dbReference>
<dbReference type="PANTHER" id="PTHR11008">
    <property type="entry name" value="PROTEIN TAKEOUT-LIKE PROTEIN"/>
    <property type="match status" value="1"/>
</dbReference>
<comment type="caution">
    <text evidence="1">The sequence shown here is derived from an EMBL/GenBank/DDBJ whole genome shotgun (WGS) entry which is preliminary data.</text>
</comment>
<dbReference type="GO" id="GO:0008289">
    <property type="term" value="F:lipid binding"/>
    <property type="evidence" value="ECO:0007669"/>
    <property type="project" value="InterPro"/>
</dbReference>
<dbReference type="InterPro" id="IPR020234">
    <property type="entry name" value="Mite_allergen_group-7"/>
</dbReference>
<evidence type="ECO:0000313" key="2">
    <source>
        <dbReference type="Proteomes" id="UP000288716"/>
    </source>
</evidence>
<evidence type="ECO:0000313" key="1">
    <source>
        <dbReference type="EMBL" id="RWS24310.1"/>
    </source>
</evidence>
<organism evidence="1 2">
    <name type="scientific">Leptotrombidium deliense</name>
    <dbReference type="NCBI Taxonomy" id="299467"/>
    <lineage>
        <taxon>Eukaryota</taxon>
        <taxon>Metazoa</taxon>
        <taxon>Ecdysozoa</taxon>
        <taxon>Arthropoda</taxon>
        <taxon>Chelicerata</taxon>
        <taxon>Arachnida</taxon>
        <taxon>Acari</taxon>
        <taxon>Acariformes</taxon>
        <taxon>Trombidiformes</taxon>
        <taxon>Prostigmata</taxon>
        <taxon>Anystina</taxon>
        <taxon>Parasitengona</taxon>
        <taxon>Trombiculoidea</taxon>
        <taxon>Trombiculidae</taxon>
        <taxon>Leptotrombidium</taxon>
    </lineage>
</organism>